<dbReference type="GO" id="GO:0008237">
    <property type="term" value="F:metallopeptidase activity"/>
    <property type="evidence" value="ECO:0007669"/>
    <property type="project" value="InterPro"/>
</dbReference>
<evidence type="ECO:0000313" key="5">
    <source>
        <dbReference type="EMBL" id="HCT58769.1"/>
    </source>
</evidence>
<comment type="caution">
    <text evidence="5">The sequence shown here is derived from an EMBL/GenBank/DDBJ whole genome shotgun (WGS) entry which is preliminary data.</text>
</comment>
<evidence type="ECO:0000259" key="4">
    <source>
        <dbReference type="Pfam" id="PF17162"/>
    </source>
</evidence>
<accession>A0A3D4VCC0</accession>
<organism evidence="5 6">
    <name type="scientific">Gemmatimonas aurantiaca</name>
    <dbReference type="NCBI Taxonomy" id="173480"/>
    <lineage>
        <taxon>Bacteria</taxon>
        <taxon>Pseudomonadati</taxon>
        <taxon>Gemmatimonadota</taxon>
        <taxon>Gemmatimonadia</taxon>
        <taxon>Gemmatimonadales</taxon>
        <taxon>Gemmatimonadaceae</taxon>
        <taxon>Gemmatimonas</taxon>
    </lineage>
</organism>
<dbReference type="Proteomes" id="UP000264071">
    <property type="component" value="Unassembled WGS sequence"/>
</dbReference>
<dbReference type="InterPro" id="IPR032534">
    <property type="entry name" value="EcxA_zinc-bd"/>
</dbReference>
<feature type="domain" description="DUF5117" evidence="3">
    <location>
        <begin position="201"/>
        <end position="389"/>
    </location>
</feature>
<sequence length="928" mass="100848">MVGRGRKGEGARPVVAVRGHNLPRTFCALARAGDRKGELAGATVPSFVPGFDRGGQRRPGAQRTVGDGHLHTPAPPAHMIRPSLVPLPSRLAALLGALAVTSTSLAAQNPPATGAGAAGGAAAATTGQPPAAGQGGATRGPRPYAQVVPSRARTDRGGITVHKVDERFLFEVPDSLMGRDFLMVTRVAGVPAGSGGFQSAGSSLNERLVRWERVGDRVLLKSISTAAVADDSLPIAKSVAQNYYPAIIGAFPVAAYGRDSASAVIDVTDFFGSDNPATSGLDANQRRAYGVRRYDPARSYIASVRGFPINVEVRQVQTFDAATPPSDPDGGSVTMETRQSIVLLPKTPMRARYSDARVGYFTVDRINYGLDVQKAESQTFITRWRLEPKDPAAYARGELVEPVKPIVYYLDPATPTRWKPFVKQGVEDWQKVFEKAGFKNAIIAKDVPSASEDPDFDMDDARYSIVRWAASLTRNATGPHTHDPRSGEIINSEITWYHNHMRSYRNWLIMETGAANPAARTLNMPDELMGETMRQVITHEIGHALGLQHNMIASASFPVDSLRSVTFTRKYGVSATIMDYARQNYIAQPGDGLQAKDFIRRLGPFDDYAINWGYRVTNTPSPEAERKVLHDWLVNQNTPFPYRYVAQQAGSADPRNQTEDLGDDPVKASTYSTANYKRMIPQLVQWTTAPGEDFTELREVYEESVGRWFGNMGHVATVIGGVEVDLKTGEQSGAVYKVVPKARQKAALAFLSATAITTPEWLQPKEITSRIGPNPIVTTRQAALITSLLAPGRLGRMAESERYDGVSAYPLAEYMGDLTRAVFPNATTDLNRRQLQRVYIQRLEALISPPTTPAGGGGPGGGFGGPQRFLPFITAPAVQTSDMPALARQQLREIQRSARTFGVGSTSATTRAHWNDLAERITSILEPR</sequence>
<dbReference type="AlphaFoldDB" id="A0A3D4VCC0"/>
<proteinExistence type="predicted"/>
<feature type="domain" description="EcxA zinc-binding" evidence="2">
    <location>
        <begin position="523"/>
        <end position="827"/>
    </location>
</feature>
<dbReference type="InterPro" id="IPR034032">
    <property type="entry name" value="Zn_MMP-like_bac"/>
</dbReference>
<feature type="domain" description="DUF5118" evidence="4">
    <location>
        <begin position="141"/>
        <end position="189"/>
    </location>
</feature>
<dbReference type="SUPFAM" id="SSF55486">
    <property type="entry name" value="Metalloproteases ('zincins'), catalytic domain"/>
    <property type="match status" value="1"/>
</dbReference>
<dbReference type="EMBL" id="DPIY01000011">
    <property type="protein sequence ID" value="HCT58769.1"/>
    <property type="molecule type" value="Genomic_DNA"/>
</dbReference>
<dbReference type="Gene3D" id="3.40.390.10">
    <property type="entry name" value="Collagenase (Catalytic Domain)"/>
    <property type="match status" value="1"/>
</dbReference>
<reference evidence="5 6" key="1">
    <citation type="journal article" date="2018" name="Nat. Biotechnol.">
        <title>A standardized bacterial taxonomy based on genome phylogeny substantially revises the tree of life.</title>
        <authorList>
            <person name="Parks D.H."/>
            <person name="Chuvochina M."/>
            <person name="Waite D.W."/>
            <person name="Rinke C."/>
            <person name="Skarshewski A."/>
            <person name="Chaumeil P.A."/>
            <person name="Hugenholtz P."/>
        </authorList>
    </citation>
    <scope>NUCLEOTIDE SEQUENCE [LARGE SCALE GENOMIC DNA]</scope>
    <source>
        <strain evidence="5">UBA8844</strain>
    </source>
</reference>
<dbReference type="PANTHER" id="PTHR38478">
    <property type="entry name" value="PEPTIDASE M1A AND M12B"/>
    <property type="match status" value="1"/>
</dbReference>
<dbReference type="CDD" id="cd04276">
    <property type="entry name" value="ZnMc_MMP_like_2"/>
    <property type="match status" value="1"/>
</dbReference>
<gene>
    <name evidence="5" type="ORF">DGD08_16305</name>
</gene>
<dbReference type="Pfam" id="PF17148">
    <property type="entry name" value="DUF5117"/>
    <property type="match status" value="1"/>
</dbReference>
<evidence type="ECO:0000313" key="6">
    <source>
        <dbReference type="Proteomes" id="UP000264071"/>
    </source>
</evidence>
<dbReference type="Pfam" id="PF16313">
    <property type="entry name" value="DUF4953"/>
    <property type="match status" value="1"/>
</dbReference>
<dbReference type="InterPro" id="IPR033428">
    <property type="entry name" value="DUF5118"/>
</dbReference>
<feature type="compositionally biased region" description="Low complexity" evidence="1">
    <location>
        <begin position="111"/>
        <end position="132"/>
    </location>
</feature>
<dbReference type="InterPro" id="IPR033413">
    <property type="entry name" value="DUF5117"/>
</dbReference>
<name>A0A3D4VCC0_9BACT</name>
<feature type="region of interest" description="Disordered" evidence="1">
    <location>
        <begin position="111"/>
        <end position="144"/>
    </location>
</feature>
<protein>
    <submittedName>
        <fullName evidence="5">DUF5117 domain-containing protein</fullName>
    </submittedName>
</protein>
<evidence type="ECO:0000256" key="1">
    <source>
        <dbReference type="SAM" id="MobiDB-lite"/>
    </source>
</evidence>
<evidence type="ECO:0000259" key="2">
    <source>
        <dbReference type="Pfam" id="PF16313"/>
    </source>
</evidence>
<dbReference type="PANTHER" id="PTHR38478:SF1">
    <property type="entry name" value="ZINC DEPENDENT METALLOPROTEASE DOMAIN LIPOPROTEIN"/>
    <property type="match status" value="1"/>
</dbReference>
<evidence type="ECO:0000259" key="3">
    <source>
        <dbReference type="Pfam" id="PF17148"/>
    </source>
</evidence>
<dbReference type="Pfam" id="PF17162">
    <property type="entry name" value="DUF5118"/>
    <property type="match status" value="1"/>
</dbReference>
<dbReference type="InterPro" id="IPR024079">
    <property type="entry name" value="MetalloPept_cat_dom_sf"/>
</dbReference>